<feature type="region of interest" description="Disordered" evidence="1">
    <location>
        <begin position="90"/>
        <end position="142"/>
    </location>
</feature>
<accession>A0A7M5XGQ6</accession>
<dbReference type="AlphaFoldDB" id="A0A7M5XGQ6"/>
<organism evidence="2 3">
    <name type="scientific">Clytia hemisphaerica</name>
    <dbReference type="NCBI Taxonomy" id="252671"/>
    <lineage>
        <taxon>Eukaryota</taxon>
        <taxon>Metazoa</taxon>
        <taxon>Cnidaria</taxon>
        <taxon>Hydrozoa</taxon>
        <taxon>Hydroidolina</taxon>
        <taxon>Leptothecata</taxon>
        <taxon>Obeliida</taxon>
        <taxon>Clytiidae</taxon>
        <taxon>Clytia</taxon>
    </lineage>
</organism>
<reference evidence="2" key="1">
    <citation type="submission" date="2021-01" db="UniProtKB">
        <authorList>
            <consortium name="EnsemblMetazoa"/>
        </authorList>
    </citation>
    <scope>IDENTIFICATION</scope>
</reference>
<sequence>INIVRLRNNFLNKHSTRQNQDQRQSKTGYVFSSRKLINIMESSRKKCPSCPQIVSKKNYERHLSYCNARKRKQEDQLLLLDDLGDESDLKRFRIDDNPDSDSENVYANSTMDDHDGCMSGNEATNDNDMDNEDLVDEDFVDE</sequence>
<dbReference type="EnsemblMetazoa" id="CLYHEMT023251.1">
    <property type="protein sequence ID" value="CLYHEMP023251.1"/>
    <property type="gene ID" value="CLYHEMG023251"/>
</dbReference>
<evidence type="ECO:0000256" key="1">
    <source>
        <dbReference type="SAM" id="MobiDB-lite"/>
    </source>
</evidence>
<keyword evidence="3" id="KW-1185">Reference proteome</keyword>
<protein>
    <submittedName>
        <fullName evidence="2">Uncharacterized protein</fullName>
    </submittedName>
</protein>
<name>A0A7M5XGQ6_9CNID</name>
<evidence type="ECO:0000313" key="2">
    <source>
        <dbReference type="EnsemblMetazoa" id="CLYHEMP023251.1"/>
    </source>
</evidence>
<feature type="compositionally biased region" description="Acidic residues" evidence="1">
    <location>
        <begin position="125"/>
        <end position="142"/>
    </location>
</feature>
<evidence type="ECO:0000313" key="3">
    <source>
        <dbReference type="Proteomes" id="UP000594262"/>
    </source>
</evidence>
<proteinExistence type="predicted"/>
<dbReference type="Proteomes" id="UP000594262">
    <property type="component" value="Unplaced"/>
</dbReference>